<proteinExistence type="inferred from homology"/>
<protein>
    <recommendedName>
        <fullName evidence="5">Inhibitor I9 domain-containing protein</fullName>
    </recommendedName>
</protein>
<dbReference type="OrthoDB" id="5518345at2759"/>
<dbReference type="Gene3D" id="3.30.70.80">
    <property type="entry name" value="Peptidase S8 propeptide/proteinase inhibitor I9"/>
    <property type="match status" value="1"/>
</dbReference>
<evidence type="ECO:0000256" key="1">
    <source>
        <dbReference type="ARBA" id="ARBA00038069"/>
    </source>
</evidence>
<reference evidence="4" key="1">
    <citation type="journal article" date="2017" name="Nat. Microbiol.">
        <title>Global analysis of biosynthetic gene clusters reveals vast potential of secondary metabolite production in Penicillium species.</title>
        <authorList>
            <person name="Nielsen J.C."/>
            <person name="Grijseels S."/>
            <person name="Prigent S."/>
            <person name="Ji B."/>
            <person name="Dainat J."/>
            <person name="Nielsen K.F."/>
            <person name="Frisvad J.C."/>
            <person name="Workman M."/>
            <person name="Nielsen J."/>
        </authorList>
    </citation>
    <scope>NUCLEOTIDE SEQUENCE [LARGE SCALE GENOMIC DNA]</scope>
    <source>
        <strain evidence="4">IBT 24891</strain>
    </source>
</reference>
<name>A0A1V6TB26_9EURO</name>
<sequence>MSRKYLRSPPTPPPSTSTSSYLHHSLTLFHFLAFLSNSLLLLSHTHSHTLCCFHSIPSKPSTPSFFNDQPNMPLYNVTLKQDSPPEELEKAKDQAREKGGTIKHEYSLIKGFTVEYPEDHVDTLQSSDHIHVEADGNVSTQ</sequence>
<organism evidence="3 4">
    <name type="scientific">Penicillium steckii</name>
    <dbReference type="NCBI Taxonomy" id="303698"/>
    <lineage>
        <taxon>Eukaryota</taxon>
        <taxon>Fungi</taxon>
        <taxon>Dikarya</taxon>
        <taxon>Ascomycota</taxon>
        <taxon>Pezizomycotina</taxon>
        <taxon>Eurotiomycetes</taxon>
        <taxon>Eurotiomycetidae</taxon>
        <taxon>Eurotiales</taxon>
        <taxon>Aspergillaceae</taxon>
        <taxon>Penicillium</taxon>
    </lineage>
</organism>
<comment type="similarity">
    <text evidence="1">Belongs to the protease inhibitor I9 family.</text>
</comment>
<evidence type="ECO:0000313" key="4">
    <source>
        <dbReference type="Proteomes" id="UP000191285"/>
    </source>
</evidence>
<comment type="caution">
    <text evidence="3">The sequence shown here is derived from an EMBL/GenBank/DDBJ whole genome shotgun (WGS) entry which is preliminary data.</text>
</comment>
<dbReference type="SUPFAM" id="SSF54897">
    <property type="entry name" value="Protease propeptides/inhibitors"/>
    <property type="match status" value="1"/>
</dbReference>
<dbReference type="AlphaFoldDB" id="A0A1V6TB26"/>
<evidence type="ECO:0008006" key="5">
    <source>
        <dbReference type="Google" id="ProtNLM"/>
    </source>
</evidence>
<dbReference type="InterPro" id="IPR037045">
    <property type="entry name" value="S8pro/Inhibitor_I9_sf"/>
</dbReference>
<dbReference type="Proteomes" id="UP000191285">
    <property type="component" value="Unassembled WGS sequence"/>
</dbReference>
<feature type="region of interest" description="Disordered" evidence="2">
    <location>
        <begin position="78"/>
        <end position="99"/>
    </location>
</feature>
<dbReference type="GO" id="GO:0042144">
    <property type="term" value="P:vacuole fusion, non-autophagic"/>
    <property type="evidence" value="ECO:0007669"/>
    <property type="project" value="TreeGrafter"/>
</dbReference>
<evidence type="ECO:0000313" key="3">
    <source>
        <dbReference type="EMBL" id="OQE23160.1"/>
    </source>
</evidence>
<dbReference type="FunFam" id="3.30.70.80:FF:000005">
    <property type="entry name" value="Proteinase inhibitor I2B"/>
    <property type="match status" value="1"/>
</dbReference>
<gene>
    <name evidence="3" type="ORF">PENSTE_c009G07679</name>
</gene>
<evidence type="ECO:0000256" key="2">
    <source>
        <dbReference type="SAM" id="MobiDB-lite"/>
    </source>
</evidence>
<dbReference type="PANTHER" id="PTHR28288">
    <property type="entry name" value="PROTEASE B INHIBITOR 2"/>
    <property type="match status" value="1"/>
</dbReference>
<dbReference type="STRING" id="303698.A0A1V6TB26"/>
<dbReference type="EMBL" id="MLKD01000009">
    <property type="protein sequence ID" value="OQE23160.1"/>
    <property type="molecule type" value="Genomic_DNA"/>
</dbReference>
<accession>A0A1V6TB26</accession>
<dbReference type="InterPro" id="IPR052471">
    <property type="entry name" value="PBI_I9"/>
</dbReference>
<dbReference type="PANTHER" id="PTHR28288:SF2">
    <property type="entry name" value="PROTEASE B INHIBITOR 2"/>
    <property type="match status" value="1"/>
</dbReference>
<feature type="compositionally biased region" description="Basic and acidic residues" evidence="2">
    <location>
        <begin position="87"/>
        <end position="99"/>
    </location>
</feature>
<keyword evidence="4" id="KW-1185">Reference proteome</keyword>
<dbReference type="GO" id="GO:0004866">
    <property type="term" value="F:endopeptidase inhibitor activity"/>
    <property type="evidence" value="ECO:0007669"/>
    <property type="project" value="UniProtKB-ARBA"/>
</dbReference>